<dbReference type="Gramene" id="Solyc03g025960.1.1">
    <property type="protein sequence ID" value="Solyc03g025960.1.1.1"/>
    <property type="gene ID" value="Solyc03g025960.1"/>
</dbReference>
<dbReference type="PaxDb" id="4081-Solyc03g025960.1.1"/>
<reference evidence="2" key="2">
    <citation type="submission" date="2019-01" db="UniProtKB">
        <authorList>
            <consortium name="EnsemblPlants"/>
        </authorList>
    </citation>
    <scope>IDENTIFICATION</scope>
    <source>
        <strain evidence="2">cv. Heinz 1706</strain>
    </source>
</reference>
<keyword evidence="3" id="KW-1185">Reference proteome</keyword>
<feature type="chain" id="PRO_5018567400" evidence="1">
    <location>
        <begin position="28"/>
        <end position="66"/>
    </location>
</feature>
<accession>A0A3Q7FEX5</accession>
<dbReference type="InParanoid" id="A0A3Q7FEX5"/>
<dbReference type="EnsemblPlants" id="Solyc03g025960.1.1">
    <property type="protein sequence ID" value="Solyc03g025960.1.1.1"/>
    <property type="gene ID" value="Solyc03g025960.1"/>
</dbReference>
<evidence type="ECO:0000256" key="1">
    <source>
        <dbReference type="SAM" id="SignalP"/>
    </source>
</evidence>
<protein>
    <submittedName>
        <fullName evidence="2">Uncharacterized protein</fullName>
    </submittedName>
</protein>
<evidence type="ECO:0000313" key="2">
    <source>
        <dbReference type="EnsemblPlants" id="Solyc03g025960.1.1.1"/>
    </source>
</evidence>
<sequence length="66" mass="7129">MKPPTSLLLLLVLILVLVLVAFRYADCRHLTAAYQSVKLRGSKKFVSVHAGAADHLVPGGPNPLHN</sequence>
<reference evidence="2" key="1">
    <citation type="journal article" date="2012" name="Nature">
        <title>The tomato genome sequence provides insights into fleshy fruit evolution.</title>
        <authorList>
            <consortium name="Tomato Genome Consortium"/>
        </authorList>
    </citation>
    <scope>NUCLEOTIDE SEQUENCE [LARGE SCALE GENOMIC DNA]</scope>
    <source>
        <strain evidence="2">cv. Heinz 1706</strain>
    </source>
</reference>
<dbReference type="Proteomes" id="UP000004994">
    <property type="component" value="Chromosome 3"/>
</dbReference>
<keyword evidence="1" id="KW-0732">Signal</keyword>
<feature type="signal peptide" evidence="1">
    <location>
        <begin position="1"/>
        <end position="27"/>
    </location>
</feature>
<proteinExistence type="predicted"/>
<organism evidence="2">
    <name type="scientific">Solanum lycopersicum</name>
    <name type="common">Tomato</name>
    <name type="synonym">Lycopersicon esculentum</name>
    <dbReference type="NCBI Taxonomy" id="4081"/>
    <lineage>
        <taxon>Eukaryota</taxon>
        <taxon>Viridiplantae</taxon>
        <taxon>Streptophyta</taxon>
        <taxon>Embryophyta</taxon>
        <taxon>Tracheophyta</taxon>
        <taxon>Spermatophyta</taxon>
        <taxon>Magnoliopsida</taxon>
        <taxon>eudicotyledons</taxon>
        <taxon>Gunneridae</taxon>
        <taxon>Pentapetalae</taxon>
        <taxon>asterids</taxon>
        <taxon>lamiids</taxon>
        <taxon>Solanales</taxon>
        <taxon>Solanaceae</taxon>
        <taxon>Solanoideae</taxon>
        <taxon>Solaneae</taxon>
        <taxon>Solanum</taxon>
        <taxon>Solanum subgen. Lycopersicon</taxon>
    </lineage>
</organism>
<name>A0A3Q7FEX5_SOLLC</name>
<dbReference type="AlphaFoldDB" id="A0A3Q7FEX5"/>
<evidence type="ECO:0000313" key="3">
    <source>
        <dbReference type="Proteomes" id="UP000004994"/>
    </source>
</evidence>